<dbReference type="Gene3D" id="3.40.630.30">
    <property type="match status" value="1"/>
</dbReference>
<accession>A0A6G4TTF9</accession>
<dbReference type="Pfam" id="PF00583">
    <property type="entry name" value="Acetyltransf_1"/>
    <property type="match status" value="1"/>
</dbReference>
<evidence type="ECO:0000259" key="1">
    <source>
        <dbReference type="PROSITE" id="PS51186"/>
    </source>
</evidence>
<dbReference type="EMBL" id="JAAKZV010000009">
    <property type="protein sequence ID" value="NGN63093.1"/>
    <property type="molecule type" value="Genomic_DNA"/>
</dbReference>
<feature type="domain" description="N-acetyltransferase" evidence="1">
    <location>
        <begin position="131"/>
        <end position="275"/>
    </location>
</feature>
<proteinExistence type="predicted"/>
<keyword evidence="3" id="KW-1185">Reference proteome</keyword>
<organism evidence="2 3">
    <name type="scientific">Streptomyces coryli</name>
    <dbReference type="NCBI Taxonomy" id="1128680"/>
    <lineage>
        <taxon>Bacteria</taxon>
        <taxon>Bacillati</taxon>
        <taxon>Actinomycetota</taxon>
        <taxon>Actinomycetes</taxon>
        <taxon>Kitasatosporales</taxon>
        <taxon>Streptomycetaceae</taxon>
        <taxon>Streptomyces</taxon>
    </lineage>
</organism>
<dbReference type="PROSITE" id="PS51186">
    <property type="entry name" value="GNAT"/>
    <property type="match status" value="1"/>
</dbReference>
<sequence length="275" mass="28543">MFCSLELGERIERAAAELNAEGSRVAVERLGGGFVLPVAGGVACFSEADSPLNKVAGLGFGGVPKDDELDEVERRHAAVGAPVQVELAHLADPGVGERLTARGYRLVGFENVLGRAPHPDDATRPPAPAGIGVRHSAPDELRPWLDAVVGGFAQPDAQGVASHEEFPREVLERAVRDMTAAAAMRRYVATAGGEIAGGASMRTGAGIAQLTGAATLPAYRRRGVQSALLAARLADAAAEGCDLGVVTTQPASKSQQNAERSGFTFLYTRAVLVKA</sequence>
<dbReference type="Proteomes" id="UP000481583">
    <property type="component" value="Unassembled WGS sequence"/>
</dbReference>
<reference evidence="2 3" key="1">
    <citation type="submission" date="2020-02" db="EMBL/GenBank/DDBJ databases">
        <title>Whole-genome analyses of novel actinobacteria.</title>
        <authorList>
            <person name="Sahin N."/>
        </authorList>
    </citation>
    <scope>NUCLEOTIDE SEQUENCE [LARGE SCALE GENOMIC DNA]</scope>
    <source>
        <strain evidence="2 3">A7024</strain>
    </source>
</reference>
<dbReference type="GO" id="GO:0016747">
    <property type="term" value="F:acyltransferase activity, transferring groups other than amino-acyl groups"/>
    <property type="evidence" value="ECO:0007669"/>
    <property type="project" value="InterPro"/>
</dbReference>
<keyword evidence="2" id="KW-0808">Transferase</keyword>
<evidence type="ECO:0000313" key="3">
    <source>
        <dbReference type="Proteomes" id="UP000481583"/>
    </source>
</evidence>
<dbReference type="InterPro" id="IPR000182">
    <property type="entry name" value="GNAT_dom"/>
</dbReference>
<gene>
    <name evidence="2" type="ORF">G5C51_04125</name>
</gene>
<name>A0A6G4TTF9_9ACTN</name>
<dbReference type="InterPro" id="IPR016181">
    <property type="entry name" value="Acyl_CoA_acyltransferase"/>
</dbReference>
<dbReference type="SUPFAM" id="SSF55729">
    <property type="entry name" value="Acyl-CoA N-acyltransferases (Nat)"/>
    <property type="match status" value="1"/>
</dbReference>
<evidence type="ECO:0000313" key="2">
    <source>
        <dbReference type="EMBL" id="NGN63093.1"/>
    </source>
</evidence>
<comment type="caution">
    <text evidence="2">The sequence shown here is derived from an EMBL/GenBank/DDBJ whole genome shotgun (WGS) entry which is preliminary data.</text>
</comment>
<dbReference type="AlphaFoldDB" id="A0A6G4TTF9"/>
<protein>
    <submittedName>
        <fullName evidence="2">GNAT family N-acetyltransferase</fullName>
    </submittedName>
</protein>